<sequence length="171" mass="19711">MKNIILIGFMGVGKGSVAREVIKHSEYIAIDTDDMIESMENKKIKKIFQEDGEKHFRALEKKVAHWLQTSVKNTLISTGGGFYKQKNIKDIGLIVLLDSPFENIIKRIKEHPNAVKKIKKRPLLNDMKLAEELYDERRPEYLEMADIVIDVTNKSAYDCAKELLRKVKKHA</sequence>
<dbReference type="PANTHER" id="PTHR21087">
    <property type="entry name" value="SHIKIMATE KINASE"/>
    <property type="match status" value="1"/>
</dbReference>
<evidence type="ECO:0000256" key="6">
    <source>
        <dbReference type="ARBA" id="ARBA00023141"/>
    </source>
</evidence>
<organism evidence="8 9">
    <name type="scientific">Sulfurimonas lithotrophica</name>
    <dbReference type="NCBI Taxonomy" id="2590022"/>
    <lineage>
        <taxon>Bacteria</taxon>
        <taxon>Pseudomonadati</taxon>
        <taxon>Campylobacterota</taxon>
        <taxon>Epsilonproteobacteria</taxon>
        <taxon>Campylobacterales</taxon>
        <taxon>Sulfurimonadaceae</taxon>
        <taxon>Sulfurimonas</taxon>
    </lineage>
</organism>
<accession>A0A5P8P2B8</accession>
<dbReference type="UniPathway" id="UPA00053">
    <property type="reaction ID" value="UER00088"/>
</dbReference>
<dbReference type="GO" id="GO:0005524">
    <property type="term" value="F:ATP binding"/>
    <property type="evidence" value="ECO:0007669"/>
    <property type="project" value="UniProtKB-UniRule"/>
</dbReference>
<feature type="binding site" evidence="7">
    <location>
        <position position="121"/>
    </location>
    <ligand>
        <name>ATP</name>
        <dbReference type="ChEBI" id="CHEBI:30616"/>
    </ligand>
</feature>
<keyword evidence="7" id="KW-0460">Magnesium</keyword>
<dbReference type="EC" id="2.7.1.71" evidence="7"/>
<evidence type="ECO:0000256" key="4">
    <source>
        <dbReference type="ARBA" id="ARBA00022777"/>
    </source>
</evidence>
<dbReference type="GO" id="GO:0005829">
    <property type="term" value="C:cytosol"/>
    <property type="evidence" value="ECO:0007669"/>
    <property type="project" value="TreeGrafter"/>
</dbReference>
<comment type="similarity">
    <text evidence="7">Belongs to the shikimate kinase family.</text>
</comment>
<feature type="binding site" evidence="7">
    <location>
        <position position="80"/>
    </location>
    <ligand>
        <name>substrate</name>
    </ligand>
</feature>
<keyword evidence="1 7" id="KW-0028">Amino-acid biosynthesis</keyword>
<feature type="binding site" evidence="7">
    <location>
        <position position="33"/>
    </location>
    <ligand>
        <name>substrate</name>
    </ligand>
</feature>
<evidence type="ECO:0000256" key="3">
    <source>
        <dbReference type="ARBA" id="ARBA00022741"/>
    </source>
</evidence>
<comment type="caution">
    <text evidence="7">Lacks conserved residue(s) required for the propagation of feature annotation.</text>
</comment>
<proteinExistence type="inferred from homology"/>
<keyword evidence="3 7" id="KW-0547">Nucleotide-binding</keyword>
<dbReference type="EMBL" id="CP043617">
    <property type="protein sequence ID" value="QFR49849.1"/>
    <property type="molecule type" value="Genomic_DNA"/>
</dbReference>
<feature type="binding site" evidence="7">
    <location>
        <position position="57"/>
    </location>
    <ligand>
        <name>substrate</name>
    </ligand>
</feature>
<dbReference type="GO" id="GO:0009423">
    <property type="term" value="P:chorismate biosynthetic process"/>
    <property type="evidence" value="ECO:0007669"/>
    <property type="project" value="UniProtKB-UniRule"/>
</dbReference>
<evidence type="ECO:0000256" key="5">
    <source>
        <dbReference type="ARBA" id="ARBA00022840"/>
    </source>
</evidence>
<keyword evidence="9" id="KW-1185">Reference proteome</keyword>
<dbReference type="PRINTS" id="PR01100">
    <property type="entry name" value="SHIKIMTKNASE"/>
</dbReference>
<evidence type="ECO:0000313" key="9">
    <source>
        <dbReference type="Proteomes" id="UP000326944"/>
    </source>
</evidence>
<dbReference type="Gene3D" id="3.40.50.300">
    <property type="entry name" value="P-loop containing nucleotide triphosphate hydrolases"/>
    <property type="match status" value="1"/>
</dbReference>
<dbReference type="Pfam" id="PF01202">
    <property type="entry name" value="SKI"/>
    <property type="match status" value="1"/>
</dbReference>
<protein>
    <recommendedName>
        <fullName evidence="7">Shikimate kinase</fullName>
        <shortName evidence="7">SK</shortName>
        <ecNumber evidence="7">2.7.1.71</ecNumber>
    </recommendedName>
</protein>
<name>A0A5P8P2B8_9BACT</name>
<dbReference type="GO" id="GO:0009073">
    <property type="term" value="P:aromatic amino acid family biosynthetic process"/>
    <property type="evidence" value="ECO:0007669"/>
    <property type="project" value="UniProtKB-KW"/>
</dbReference>
<evidence type="ECO:0000256" key="7">
    <source>
        <dbReference type="HAMAP-Rule" id="MF_00109"/>
    </source>
</evidence>
<dbReference type="InterPro" id="IPR027417">
    <property type="entry name" value="P-loop_NTPase"/>
</dbReference>
<dbReference type="SUPFAM" id="SSF52540">
    <property type="entry name" value="P-loop containing nucleoside triphosphate hydrolases"/>
    <property type="match status" value="1"/>
</dbReference>
<dbReference type="GO" id="GO:0004765">
    <property type="term" value="F:shikimate kinase activity"/>
    <property type="evidence" value="ECO:0007669"/>
    <property type="project" value="UniProtKB-UniRule"/>
</dbReference>
<keyword evidence="4 7" id="KW-0418">Kinase</keyword>
<dbReference type="OrthoDB" id="9800332at2"/>
<comment type="catalytic activity">
    <reaction evidence="7">
        <text>shikimate + ATP = 3-phosphoshikimate + ADP + H(+)</text>
        <dbReference type="Rhea" id="RHEA:13121"/>
        <dbReference type="ChEBI" id="CHEBI:15378"/>
        <dbReference type="ChEBI" id="CHEBI:30616"/>
        <dbReference type="ChEBI" id="CHEBI:36208"/>
        <dbReference type="ChEBI" id="CHEBI:145989"/>
        <dbReference type="ChEBI" id="CHEBI:456216"/>
        <dbReference type="EC" id="2.7.1.71"/>
    </reaction>
</comment>
<dbReference type="Proteomes" id="UP000326944">
    <property type="component" value="Chromosome"/>
</dbReference>
<dbReference type="InterPro" id="IPR031322">
    <property type="entry name" value="Shikimate/glucono_kinase"/>
</dbReference>
<keyword evidence="7" id="KW-0963">Cytoplasm</keyword>
<comment type="subcellular location">
    <subcellularLocation>
        <location evidence="7">Cytoplasm</location>
    </subcellularLocation>
</comment>
<feature type="binding site" evidence="7">
    <location>
        <position position="137"/>
    </location>
    <ligand>
        <name>substrate</name>
    </ligand>
</feature>
<comment type="function">
    <text evidence="7">Catalyzes the specific phosphorylation of the 3-hydroxyl group of shikimic acid using ATP as a cosubstrate.</text>
</comment>
<reference evidence="8 9" key="1">
    <citation type="submission" date="2019-09" db="EMBL/GenBank/DDBJ databases">
        <title>Sulfurimonas gotlandica sp. nov., a chemoautotrophic and psychrotolerant epsilonproteobacterium isolated from a pelagic redoxcline, and an emended description of the genus Sulfurimonas.</title>
        <authorList>
            <person name="Wang S."/>
            <person name="Jiang L."/>
            <person name="Shao S."/>
        </authorList>
    </citation>
    <scope>NUCLEOTIDE SEQUENCE [LARGE SCALE GENOMIC DNA]</scope>
    <source>
        <strain evidence="8 9">GYSZ_1</strain>
    </source>
</reference>
<evidence type="ECO:0000313" key="8">
    <source>
        <dbReference type="EMBL" id="QFR49849.1"/>
    </source>
</evidence>
<comment type="pathway">
    <text evidence="7">Metabolic intermediate biosynthesis; chorismate biosynthesis; chorismate from D-erythrose 4-phosphate and phosphoenolpyruvate: step 5/7.</text>
</comment>
<dbReference type="GO" id="GO:0000287">
    <property type="term" value="F:magnesium ion binding"/>
    <property type="evidence" value="ECO:0007669"/>
    <property type="project" value="UniProtKB-UniRule"/>
</dbReference>
<dbReference type="PANTHER" id="PTHR21087:SF16">
    <property type="entry name" value="SHIKIMATE KINASE 1, CHLOROPLASTIC"/>
    <property type="match status" value="1"/>
</dbReference>
<gene>
    <name evidence="7" type="primary">aroK</name>
    <name evidence="8" type="ORF">FJR48_08960</name>
</gene>
<dbReference type="CDD" id="cd00464">
    <property type="entry name" value="SK"/>
    <property type="match status" value="1"/>
</dbReference>
<comment type="subunit">
    <text evidence="7">Monomer.</text>
</comment>
<keyword evidence="5 7" id="KW-0067">ATP-binding</keyword>
<dbReference type="RefSeq" id="WP_152307796.1">
    <property type="nucleotide sequence ID" value="NZ_CP043617.1"/>
</dbReference>
<evidence type="ECO:0000256" key="2">
    <source>
        <dbReference type="ARBA" id="ARBA00022679"/>
    </source>
</evidence>
<dbReference type="HAMAP" id="MF_00109">
    <property type="entry name" value="Shikimate_kinase"/>
    <property type="match status" value="1"/>
</dbReference>
<dbReference type="GO" id="GO:0008652">
    <property type="term" value="P:amino acid biosynthetic process"/>
    <property type="evidence" value="ECO:0007669"/>
    <property type="project" value="UniProtKB-KW"/>
</dbReference>
<dbReference type="InterPro" id="IPR000623">
    <property type="entry name" value="Shikimate_kinase/TSH1"/>
</dbReference>
<comment type="cofactor">
    <cofactor evidence="7">
        <name>Mg(2+)</name>
        <dbReference type="ChEBI" id="CHEBI:18420"/>
    </cofactor>
    <text evidence="7">Binds 1 Mg(2+) ion per subunit.</text>
</comment>
<keyword evidence="7" id="KW-0479">Metal-binding</keyword>
<evidence type="ECO:0000256" key="1">
    <source>
        <dbReference type="ARBA" id="ARBA00022605"/>
    </source>
</evidence>
<keyword evidence="6 7" id="KW-0057">Aromatic amino acid biosynthesis</keyword>
<dbReference type="AlphaFoldDB" id="A0A5P8P2B8"/>
<feature type="binding site" evidence="7">
    <location>
        <begin position="11"/>
        <end position="16"/>
    </location>
    <ligand>
        <name>ATP</name>
        <dbReference type="ChEBI" id="CHEBI:30616"/>
    </ligand>
</feature>
<keyword evidence="2 7" id="KW-0808">Transferase</keyword>
<dbReference type="KEGG" id="sulg:FJR48_08960"/>